<dbReference type="Pfam" id="PF00534">
    <property type="entry name" value="Glycos_transf_1"/>
    <property type="match status" value="1"/>
</dbReference>
<dbReference type="Proteomes" id="UP000245934">
    <property type="component" value="Unassembled WGS sequence"/>
</dbReference>
<dbReference type="Pfam" id="PF13439">
    <property type="entry name" value="Glyco_transf_4"/>
    <property type="match status" value="1"/>
</dbReference>
<dbReference type="EMBL" id="QGMZ01000024">
    <property type="protein sequence ID" value="PWR72911.1"/>
    <property type="molecule type" value="Genomic_DNA"/>
</dbReference>
<evidence type="ECO:0000256" key="1">
    <source>
        <dbReference type="ARBA" id="ARBA00022679"/>
    </source>
</evidence>
<accession>A0A2V2NBG1</accession>
<dbReference type="SUPFAM" id="SSF53756">
    <property type="entry name" value="UDP-Glycosyltransferase/glycogen phosphorylase"/>
    <property type="match status" value="1"/>
</dbReference>
<feature type="domain" description="Glycosyltransferase subfamily 4-like N-terminal" evidence="3">
    <location>
        <begin position="35"/>
        <end position="188"/>
    </location>
</feature>
<dbReference type="PANTHER" id="PTHR46401:SF2">
    <property type="entry name" value="GLYCOSYLTRANSFERASE WBBK-RELATED"/>
    <property type="match status" value="1"/>
</dbReference>
<keyword evidence="5" id="KW-1185">Reference proteome</keyword>
<dbReference type="InterPro" id="IPR028098">
    <property type="entry name" value="Glyco_trans_4-like_N"/>
</dbReference>
<dbReference type="PANTHER" id="PTHR46401">
    <property type="entry name" value="GLYCOSYLTRANSFERASE WBBK-RELATED"/>
    <property type="match status" value="1"/>
</dbReference>
<evidence type="ECO:0000259" key="2">
    <source>
        <dbReference type="Pfam" id="PF00534"/>
    </source>
</evidence>
<name>A0A2V2NBG1_9EURY</name>
<reference evidence="4 5" key="1">
    <citation type="submission" date="2018-05" db="EMBL/GenBank/DDBJ databases">
        <title>Draft genome of Methanospirillum stamsii Pt1.</title>
        <authorList>
            <person name="Dueholm M.S."/>
            <person name="Nielsen P.H."/>
            <person name="Bakmann L.F."/>
            <person name="Otzen D.E."/>
        </authorList>
    </citation>
    <scope>NUCLEOTIDE SEQUENCE [LARGE SCALE GENOMIC DNA]</scope>
    <source>
        <strain evidence="4 5">Pt1</strain>
    </source>
</reference>
<gene>
    <name evidence="4" type="ORF">DLD82_11625</name>
</gene>
<evidence type="ECO:0000313" key="4">
    <source>
        <dbReference type="EMBL" id="PWR72911.1"/>
    </source>
</evidence>
<dbReference type="AlphaFoldDB" id="A0A2V2NBG1"/>
<keyword evidence="1 4" id="KW-0808">Transferase</keyword>
<dbReference type="CDD" id="cd03809">
    <property type="entry name" value="GT4_MtfB-like"/>
    <property type="match status" value="1"/>
</dbReference>
<dbReference type="InterPro" id="IPR001296">
    <property type="entry name" value="Glyco_trans_1"/>
</dbReference>
<feature type="domain" description="Glycosyl transferase family 1" evidence="2">
    <location>
        <begin position="201"/>
        <end position="357"/>
    </location>
</feature>
<dbReference type="GO" id="GO:0016757">
    <property type="term" value="F:glycosyltransferase activity"/>
    <property type="evidence" value="ECO:0007669"/>
    <property type="project" value="InterPro"/>
</dbReference>
<organism evidence="4 5">
    <name type="scientific">Methanospirillum stamsii</name>
    <dbReference type="NCBI Taxonomy" id="1277351"/>
    <lineage>
        <taxon>Archaea</taxon>
        <taxon>Methanobacteriati</taxon>
        <taxon>Methanobacteriota</taxon>
        <taxon>Stenosarchaea group</taxon>
        <taxon>Methanomicrobia</taxon>
        <taxon>Methanomicrobiales</taxon>
        <taxon>Methanospirillaceae</taxon>
        <taxon>Methanospirillum</taxon>
    </lineage>
</organism>
<evidence type="ECO:0000313" key="5">
    <source>
        <dbReference type="Proteomes" id="UP000245934"/>
    </source>
</evidence>
<dbReference type="FunFam" id="3.40.50.2000:FF:000119">
    <property type="entry name" value="Glycosyl transferase group 1"/>
    <property type="match status" value="1"/>
</dbReference>
<comment type="caution">
    <text evidence="4">The sequence shown here is derived from an EMBL/GenBank/DDBJ whole genome shotgun (WGS) entry which is preliminary data.</text>
</comment>
<sequence>MTWQKQSNCFIKPDDIRILMKIGIIIGDLQTNRTGIGTYIYHLVTRLSARYEITVIRHESGMDIPGCKSLIIKTPFYRRYNSLLWNQWLRCYKKELEQFDVLHNPGQFLTSSNLGRHQVVTIHDITPIITPFYHFPFRSLTNRIFLPSVLHSSDRIIADSNHTKKDIYEVYGIAQEKIEVIHLAADPQFQPMDREKIFAWRAEKNLDYPYLLFVGTIEPRKNIETLIKAFEMIADSFRDLHIVLSGNRGWNSEPIFEMIGASRYSERIHWLDYVPFEELPLLYSGASAFIYPSWYEGFGFPPLEAMQCGTPVICSSSSSLPEVVGKDGIMVAPDDVPGFAREITRVLTDESFREKMVLHGFQQANQFSWEKTIEKTAEVYESILRKDSP</sequence>
<protein>
    <submittedName>
        <fullName evidence="4">Glycosyltransferase family 1 protein</fullName>
    </submittedName>
</protein>
<proteinExistence type="predicted"/>
<dbReference type="Gene3D" id="3.40.50.2000">
    <property type="entry name" value="Glycogen Phosphorylase B"/>
    <property type="match status" value="2"/>
</dbReference>
<evidence type="ECO:0000259" key="3">
    <source>
        <dbReference type="Pfam" id="PF13439"/>
    </source>
</evidence>